<keyword evidence="2" id="KW-1185">Reference proteome</keyword>
<protein>
    <submittedName>
        <fullName evidence="1">Uncharacterized protein</fullName>
    </submittedName>
</protein>
<dbReference type="AlphaFoldDB" id="A0A7J8T298"/>
<evidence type="ECO:0000313" key="1">
    <source>
        <dbReference type="EMBL" id="MBA0632175.1"/>
    </source>
</evidence>
<proteinExistence type="predicted"/>
<accession>A0A7J8T298</accession>
<gene>
    <name evidence="1" type="ORF">Godav_000969</name>
</gene>
<reference evidence="1 2" key="1">
    <citation type="journal article" date="2019" name="Genome Biol. Evol.">
        <title>Insights into the evolution of the New World diploid cottons (Gossypium, subgenus Houzingenia) based on genome sequencing.</title>
        <authorList>
            <person name="Grover C.E."/>
            <person name="Arick M.A. 2nd"/>
            <person name="Thrash A."/>
            <person name="Conover J.L."/>
            <person name="Sanders W.S."/>
            <person name="Peterson D.G."/>
            <person name="Frelichowski J.E."/>
            <person name="Scheffler J.A."/>
            <person name="Scheffler B.E."/>
            <person name="Wendel J.F."/>
        </authorList>
    </citation>
    <scope>NUCLEOTIDE SEQUENCE [LARGE SCALE GENOMIC DNA]</scope>
    <source>
        <strain evidence="1">27</strain>
        <tissue evidence="1">Leaf</tissue>
    </source>
</reference>
<dbReference type="EMBL" id="JABFAC010000013">
    <property type="protein sequence ID" value="MBA0632175.1"/>
    <property type="molecule type" value="Genomic_DNA"/>
</dbReference>
<sequence length="50" mass="6001">MILWNYGLSYVRLPRQLKDIRLLLDQCSEVENAFRPNFWSFGACGTQMRY</sequence>
<dbReference type="Proteomes" id="UP000593561">
    <property type="component" value="Unassembled WGS sequence"/>
</dbReference>
<evidence type="ECO:0000313" key="2">
    <source>
        <dbReference type="Proteomes" id="UP000593561"/>
    </source>
</evidence>
<organism evidence="1 2">
    <name type="scientific">Gossypium davidsonii</name>
    <name type="common">Davidson's cotton</name>
    <name type="synonym">Gossypium klotzschianum subsp. davidsonii</name>
    <dbReference type="NCBI Taxonomy" id="34287"/>
    <lineage>
        <taxon>Eukaryota</taxon>
        <taxon>Viridiplantae</taxon>
        <taxon>Streptophyta</taxon>
        <taxon>Embryophyta</taxon>
        <taxon>Tracheophyta</taxon>
        <taxon>Spermatophyta</taxon>
        <taxon>Magnoliopsida</taxon>
        <taxon>eudicotyledons</taxon>
        <taxon>Gunneridae</taxon>
        <taxon>Pentapetalae</taxon>
        <taxon>rosids</taxon>
        <taxon>malvids</taxon>
        <taxon>Malvales</taxon>
        <taxon>Malvaceae</taxon>
        <taxon>Malvoideae</taxon>
        <taxon>Gossypium</taxon>
    </lineage>
</organism>
<name>A0A7J8T298_GOSDV</name>
<comment type="caution">
    <text evidence="1">The sequence shown here is derived from an EMBL/GenBank/DDBJ whole genome shotgun (WGS) entry which is preliminary data.</text>
</comment>